<dbReference type="KEGG" id="hhsr:HSR6_1730"/>
<sequence>MTVQMTNTDGAGGQRRPLSGDEMGNLGGRQDYDEDLGRRMARDARRVSDGELSEAEFHEKYHEEVLEEFGRDDRPLAVD</sequence>
<keyword evidence="4" id="KW-1185">Reference proteome</keyword>
<dbReference type="EMBL" id="CP016804">
    <property type="protein sequence ID" value="APE96167.1"/>
    <property type="molecule type" value="Genomic_DNA"/>
</dbReference>
<dbReference type="AlphaFoldDB" id="A0A1J1AEM5"/>
<dbReference type="Proteomes" id="UP000186165">
    <property type="component" value="Chromosome"/>
</dbReference>
<feature type="domain" description="4Fe-4S ferredoxin iron-sulfur binding" evidence="2">
    <location>
        <begin position="30"/>
        <end position="76"/>
    </location>
</feature>
<feature type="compositionally biased region" description="Basic and acidic residues" evidence="1">
    <location>
        <begin position="35"/>
        <end position="55"/>
    </location>
</feature>
<reference evidence="4" key="1">
    <citation type="submission" date="2016-08" db="EMBL/GenBank/DDBJ databases">
        <title>Discovery of first anaerobic lithoheterotrophic haloarchae widely represented in hypersaline habitats.</title>
        <authorList>
            <person name="Sorokin D.Y."/>
            <person name="Kublanov I.V."/>
            <person name="Roman P."/>
            <person name="Sinninghe Damste J.S."/>
            <person name="Golyshin P.N."/>
            <person name="Rojo D."/>
            <person name="Ciordia S."/>
            <person name="Mena Md.C."/>
            <person name="Ferrer M."/>
            <person name="Smedile F."/>
            <person name="Messina E."/>
            <person name="La Cono V."/>
            <person name="Yakimov M.M."/>
        </authorList>
    </citation>
    <scope>NUCLEOTIDE SEQUENCE [LARGE SCALE GENOMIC DNA]</scope>
    <source>
        <strain evidence="4">HSR6</strain>
    </source>
</reference>
<accession>A0A1J1AEM5</accession>
<dbReference type="InterPro" id="IPR031604">
    <property type="entry name" value="Ferredoxin_N"/>
</dbReference>
<dbReference type="Pfam" id="PF16947">
    <property type="entry name" value="Ferredoxin_N"/>
    <property type="match status" value="1"/>
</dbReference>
<evidence type="ECO:0000313" key="4">
    <source>
        <dbReference type="Proteomes" id="UP000186165"/>
    </source>
</evidence>
<name>A0A1J1AEM5_9EURY</name>
<evidence type="ECO:0000256" key="1">
    <source>
        <dbReference type="SAM" id="MobiDB-lite"/>
    </source>
</evidence>
<feature type="region of interest" description="Disordered" evidence="1">
    <location>
        <begin position="1"/>
        <end position="55"/>
    </location>
</feature>
<protein>
    <submittedName>
        <fullName evidence="3">4Fe-4S ferredoxin</fullName>
    </submittedName>
</protein>
<proteinExistence type="predicted"/>
<evidence type="ECO:0000259" key="2">
    <source>
        <dbReference type="Pfam" id="PF16947"/>
    </source>
</evidence>
<evidence type="ECO:0000313" key="3">
    <source>
        <dbReference type="EMBL" id="APE96167.1"/>
    </source>
</evidence>
<organism evidence="3 4">
    <name type="scientific">Halodesulfurarchaeum formicicum</name>
    <dbReference type="NCBI Taxonomy" id="1873524"/>
    <lineage>
        <taxon>Archaea</taxon>
        <taxon>Methanobacteriati</taxon>
        <taxon>Methanobacteriota</taxon>
        <taxon>Stenosarchaea group</taxon>
        <taxon>Halobacteria</taxon>
        <taxon>Halobacteriales</taxon>
        <taxon>Halobacteriaceae</taxon>
        <taxon>Halodesulfurarchaeum</taxon>
    </lineage>
</organism>
<gene>
    <name evidence="3" type="ORF">HSR6_1730</name>
</gene>